<dbReference type="InterPro" id="IPR012337">
    <property type="entry name" value="RNaseH-like_sf"/>
</dbReference>
<dbReference type="InterPro" id="IPR036397">
    <property type="entry name" value="RNaseH_sf"/>
</dbReference>
<reference evidence="3" key="1">
    <citation type="journal article" date="2019" name="Int. J. Syst. Evol. Microbiol.">
        <title>The Global Catalogue of Microorganisms (GCM) 10K type strain sequencing project: providing services to taxonomists for standard genome sequencing and annotation.</title>
        <authorList>
            <consortium name="The Broad Institute Genomics Platform"/>
            <consortium name="The Broad Institute Genome Sequencing Center for Infectious Disease"/>
            <person name="Wu L."/>
            <person name="Ma J."/>
        </authorList>
    </citation>
    <scope>NUCLEOTIDE SEQUENCE [LARGE SCALE GENOMIC DNA]</scope>
    <source>
        <strain evidence="3">JCM 17110</strain>
    </source>
</reference>
<protein>
    <recommendedName>
        <fullName evidence="1">Integrase catalytic domain-containing protein</fullName>
    </recommendedName>
</protein>
<gene>
    <name evidence="2" type="ORF">GCM10022394_15040</name>
</gene>
<dbReference type="PANTHER" id="PTHR47515:SF2">
    <property type="entry name" value="INTEGRASE CORE DOMAIN PROTEIN"/>
    <property type="match status" value="1"/>
</dbReference>
<dbReference type="EMBL" id="BAABCX010000001">
    <property type="protein sequence ID" value="GAA3536402.1"/>
    <property type="molecule type" value="Genomic_DNA"/>
</dbReference>
<feature type="domain" description="Integrase catalytic" evidence="1">
    <location>
        <begin position="1"/>
        <end position="70"/>
    </location>
</feature>
<dbReference type="Pfam" id="PF00665">
    <property type="entry name" value="rve"/>
    <property type="match status" value="1"/>
</dbReference>
<dbReference type="Gene3D" id="3.30.420.10">
    <property type="entry name" value="Ribonuclease H-like superfamily/Ribonuclease H"/>
    <property type="match status" value="1"/>
</dbReference>
<keyword evidence="3" id="KW-1185">Reference proteome</keyword>
<dbReference type="PANTHER" id="PTHR47515">
    <property type="entry name" value="LOW CALCIUM RESPONSE LOCUS PROTEIN T"/>
    <property type="match status" value="1"/>
</dbReference>
<name>A0ABP6VLN7_9GAMM</name>
<dbReference type="InterPro" id="IPR001584">
    <property type="entry name" value="Integrase_cat-core"/>
</dbReference>
<evidence type="ECO:0000259" key="1">
    <source>
        <dbReference type="PROSITE" id="PS50994"/>
    </source>
</evidence>
<accession>A0ABP6VLN7</accession>
<dbReference type="PROSITE" id="PS50994">
    <property type="entry name" value="INTEGRASE"/>
    <property type="match status" value="1"/>
</dbReference>
<sequence length="70" mass="8302">MSDSLFCRRRFRTFNVVDDFNREVLAIEIDLNMPAPRIIWVLERIIAWRGYPAKLRMDNGPEFISMVLAD</sequence>
<evidence type="ECO:0000313" key="2">
    <source>
        <dbReference type="EMBL" id="GAA3536402.1"/>
    </source>
</evidence>
<dbReference type="SUPFAM" id="SSF53098">
    <property type="entry name" value="Ribonuclease H-like"/>
    <property type="match status" value="1"/>
</dbReference>
<comment type="caution">
    <text evidence="2">The sequence shown here is derived from an EMBL/GenBank/DDBJ whole genome shotgun (WGS) entry which is preliminary data.</text>
</comment>
<proteinExistence type="predicted"/>
<organism evidence="2 3">
    <name type="scientific">Zobellella aerophila</name>
    <dbReference type="NCBI Taxonomy" id="870480"/>
    <lineage>
        <taxon>Bacteria</taxon>
        <taxon>Pseudomonadati</taxon>
        <taxon>Pseudomonadota</taxon>
        <taxon>Gammaproteobacteria</taxon>
        <taxon>Aeromonadales</taxon>
        <taxon>Aeromonadaceae</taxon>
        <taxon>Zobellella</taxon>
    </lineage>
</organism>
<dbReference type="Proteomes" id="UP001500795">
    <property type="component" value="Unassembled WGS sequence"/>
</dbReference>
<evidence type="ECO:0000313" key="3">
    <source>
        <dbReference type="Proteomes" id="UP001500795"/>
    </source>
</evidence>